<dbReference type="CDD" id="cd18186">
    <property type="entry name" value="BTB_POZ_ZBTB_KLHL-like"/>
    <property type="match status" value="1"/>
</dbReference>
<keyword evidence="3" id="KW-1185">Reference proteome</keyword>
<feature type="domain" description="BTB" evidence="1">
    <location>
        <begin position="47"/>
        <end position="116"/>
    </location>
</feature>
<dbReference type="SMART" id="SM00225">
    <property type="entry name" value="BTB"/>
    <property type="match status" value="1"/>
</dbReference>
<sequence length="314" mass="35097">MLDAGNLTRTASGRKARPKTLCLRYEGLPRYHSSANPRSTAFKTFDRSAAIIVGSQGARFLVHKELFARQSPFFAAALNGAFAEGVSQAVHLPDVEAKTFEHVVLWMYTGRLERDPFFYKDGKPTYFTLLDIYALADQLCVEGLRNAVVDKIAALAETTNSVPTPTDTFILYEAMRHNAPVRRLILDVFAFKKTDNIVATHPDDWHPTFLRDLVCKLKRPGWAALRRHELRAWRPLSWQGTKACEICKAVLKPGASGSQCAGCNRAFCAGCVGKGMGSCSLDWAVAERECKPWLRGMCEYHEHEETEKCPPEAE</sequence>
<dbReference type="PANTHER" id="PTHR47843:SF2">
    <property type="entry name" value="BTB DOMAIN-CONTAINING PROTEIN"/>
    <property type="match status" value="1"/>
</dbReference>
<dbReference type="InterPro" id="IPR011333">
    <property type="entry name" value="SKP1/BTB/POZ_sf"/>
</dbReference>
<evidence type="ECO:0000259" key="1">
    <source>
        <dbReference type="PROSITE" id="PS50097"/>
    </source>
</evidence>
<organism evidence="2 3">
    <name type="scientific">Trichodelitschia bisporula</name>
    <dbReference type="NCBI Taxonomy" id="703511"/>
    <lineage>
        <taxon>Eukaryota</taxon>
        <taxon>Fungi</taxon>
        <taxon>Dikarya</taxon>
        <taxon>Ascomycota</taxon>
        <taxon>Pezizomycotina</taxon>
        <taxon>Dothideomycetes</taxon>
        <taxon>Dothideomycetes incertae sedis</taxon>
        <taxon>Phaeotrichales</taxon>
        <taxon>Phaeotrichaceae</taxon>
        <taxon>Trichodelitschia</taxon>
    </lineage>
</organism>
<dbReference type="EMBL" id="ML996696">
    <property type="protein sequence ID" value="KAF2400003.1"/>
    <property type="molecule type" value="Genomic_DNA"/>
</dbReference>
<gene>
    <name evidence="2" type="ORF">EJ06DRAFT_42493</name>
</gene>
<protein>
    <recommendedName>
        <fullName evidence="1">BTB domain-containing protein</fullName>
    </recommendedName>
</protein>
<dbReference type="SUPFAM" id="SSF54695">
    <property type="entry name" value="POZ domain"/>
    <property type="match status" value="1"/>
</dbReference>
<dbReference type="OrthoDB" id="194443at2759"/>
<evidence type="ECO:0000313" key="2">
    <source>
        <dbReference type="EMBL" id="KAF2400003.1"/>
    </source>
</evidence>
<dbReference type="Pfam" id="PF00651">
    <property type="entry name" value="BTB"/>
    <property type="match status" value="1"/>
</dbReference>
<dbReference type="Proteomes" id="UP000799640">
    <property type="component" value="Unassembled WGS sequence"/>
</dbReference>
<dbReference type="AlphaFoldDB" id="A0A6G1HVB5"/>
<dbReference type="Gene3D" id="3.30.710.10">
    <property type="entry name" value="Potassium Channel Kv1.1, Chain A"/>
    <property type="match status" value="1"/>
</dbReference>
<dbReference type="PROSITE" id="PS50097">
    <property type="entry name" value="BTB"/>
    <property type="match status" value="1"/>
</dbReference>
<accession>A0A6G1HVB5</accession>
<evidence type="ECO:0000313" key="3">
    <source>
        <dbReference type="Proteomes" id="UP000799640"/>
    </source>
</evidence>
<name>A0A6G1HVB5_9PEZI</name>
<dbReference type="InterPro" id="IPR000210">
    <property type="entry name" value="BTB/POZ_dom"/>
</dbReference>
<reference evidence="2" key="1">
    <citation type="journal article" date="2020" name="Stud. Mycol.">
        <title>101 Dothideomycetes genomes: a test case for predicting lifestyles and emergence of pathogens.</title>
        <authorList>
            <person name="Haridas S."/>
            <person name="Albert R."/>
            <person name="Binder M."/>
            <person name="Bloem J."/>
            <person name="Labutti K."/>
            <person name="Salamov A."/>
            <person name="Andreopoulos B."/>
            <person name="Baker S."/>
            <person name="Barry K."/>
            <person name="Bills G."/>
            <person name="Bluhm B."/>
            <person name="Cannon C."/>
            <person name="Castanera R."/>
            <person name="Culley D."/>
            <person name="Daum C."/>
            <person name="Ezra D."/>
            <person name="Gonzalez J."/>
            <person name="Henrissat B."/>
            <person name="Kuo A."/>
            <person name="Liang C."/>
            <person name="Lipzen A."/>
            <person name="Lutzoni F."/>
            <person name="Magnuson J."/>
            <person name="Mondo S."/>
            <person name="Nolan M."/>
            <person name="Ohm R."/>
            <person name="Pangilinan J."/>
            <person name="Park H.-J."/>
            <person name="Ramirez L."/>
            <person name="Alfaro M."/>
            <person name="Sun H."/>
            <person name="Tritt A."/>
            <person name="Yoshinaga Y."/>
            <person name="Zwiers L.-H."/>
            <person name="Turgeon B."/>
            <person name="Goodwin S."/>
            <person name="Spatafora J."/>
            <person name="Crous P."/>
            <person name="Grigoriev I."/>
        </authorList>
    </citation>
    <scope>NUCLEOTIDE SEQUENCE</scope>
    <source>
        <strain evidence="2">CBS 262.69</strain>
    </source>
</reference>
<dbReference type="PANTHER" id="PTHR47843">
    <property type="entry name" value="BTB DOMAIN-CONTAINING PROTEIN-RELATED"/>
    <property type="match status" value="1"/>
</dbReference>
<proteinExistence type="predicted"/>